<dbReference type="Proteomes" id="UP001207294">
    <property type="component" value="Unassembled WGS sequence"/>
</dbReference>
<reference evidence="2 3" key="1">
    <citation type="submission" date="2022-10" db="EMBL/GenBank/DDBJ databases">
        <title>Characterization of Pseudomonas capsici strains from pepper and tomato in Georgia.</title>
        <authorList>
            <person name="Zhao M."/>
            <person name="Dutta B."/>
        </authorList>
    </citation>
    <scope>NUCLEOTIDE SEQUENCE [LARGE SCALE GENOMIC DNA]</scope>
    <source>
        <strain evidence="2 3">Pc20-5</strain>
    </source>
</reference>
<name>A0ABT3BY75_9PSED</name>
<proteinExistence type="predicted"/>
<evidence type="ECO:0000313" key="3">
    <source>
        <dbReference type="Proteomes" id="UP001207294"/>
    </source>
</evidence>
<accession>A0ABT3BY75</accession>
<dbReference type="Gene3D" id="1.25.40.10">
    <property type="entry name" value="Tetratricopeptide repeat domain"/>
    <property type="match status" value="1"/>
</dbReference>
<protein>
    <submittedName>
        <fullName evidence="2">Sel1 repeat family protein</fullName>
    </submittedName>
</protein>
<organism evidence="2 3">
    <name type="scientific">Pseudomonas capsici</name>
    <dbReference type="NCBI Taxonomy" id="2810614"/>
    <lineage>
        <taxon>Bacteria</taxon>
        <taxon>Pseudomonadati</taxon>
        <taxon>Pseudomonadota</taxon>
        <taxon>Gammaproteobacteria</taxon>
        <taxon>Pseudomonadales</taxon>
        <taxon>Pseudomonadaceae</taxon>
        <taxon>Pseudomonas</taxon>
    </lineage>
</organism>
<gene>
    <name evidence="2" type="ORF">OH718_14530</name>
</gene>
<keyword evidence="1" id="KW-0732">Signal</keyword>
<comment type="caution">
    <text evidence="2">The sequence shown here is derived from an EMBL/GenBank/DDBJ whole genome shotgun (WGS) entry which is preliminary data.</text>
</comment>
<feature type="chain" id="PRO_5045916946" evidence="1">
    <location>
        <begin position="29"/>
        <end position="332"/>
    </location>
</feature>
<dbReference type="EMBL" id="JAOXML010000010">
    <property type="protein sequence ID" value="MCV4377813.1"/>
    <property type="molecule type" value="Genomic_DNA"/>
</dbReference>
<keyword evidence="3" id="KW-1185">Reference proteome</keyword>
<evidence type="ECO:0000256" key="1">
    <source>
        <dbReference type="SAM" id="SignalP"/>
    </source>
</evidence>
<sequence length="332" mass="35750">MKRNNRVRSFGLQWLVLLAWGASSGAMAAQCPSDHFEGFIKEFSASAQLQQAFTASPVTEQTVVAAGSKPRVVQKQSRSLDASTLAMLSPESLQRSGLSMTVQLPDQLYVRDHKGEVLKVFSFKHNDCWVLNRVEDWSIESVLNAQNVNAQSSPGARSFKRGELFNQLAIDNNSSSSAQLYVSALDSYLDGADQGSAPSAFAAAGISLSGQAPRLENSKILDLLVYASKSVPEAGLALADFYCDEGNYEEKQACANPEKSLSTLIEVARSGYALALIQLGSAYEAGAIVQTDLPRAMACYKEAEKGGNEAASSNVERLRSQGTVDYNTTHCL</sequence>
<dbReference type="InterPro" id="IPR011990">
    <property type="entry name" value="TPR-like_helical_dom_sf"/>
</dbReference>
<dbReference type="SUPFAM" id="SSF81901">
    <property type="entry name" value="HCP-like"/>
    <property type="match status" value="1"/>
</dbReference>
<feature type="signal peptide" evidence="1">
    <location>
        <begin position="1"/>
        <end position="28"/>
    </location>
</feature>
<evidence type="ECO:0000313" key="2">
    <source>
        <dbReference type="EMBL" id="MCV4377813.1"/>
    </source>
</evidence>
<dbReference type="RefSeq" id="WP_236249213.1">
    <property type="nucleotide sequence ID" value="NZ_JAOXMH010000001.1"/>
</dbReference>